<keyword evidence="1" id="KW-0678">Repressor</keyword>
<accession>A0A4Y8IUD6</accession>
<dbReference type="GO" id="GO:0003700">
    <property type="term" value="F:DNA-binding transcription factor activity"/>
    <property type="evidence" value="ECO:0007669"/>
    <property type="project" value="TreeGrafter"/>
</dbReference>
<dbReference type="OrthoDB" id="9796186at2"/>
<protein>
    <submittedName>
        <fullName evidence="7">LacI family transcriptional regulator</fullName>
    </submittedName>
</protein>
<evidence type="ECO:0000259" key="5">
    <source>
        <dbReference type="PROSITE" id="PS50932"/>
    </source>
</evidence>
<organism evidence="7 8">
    <name type="scientific">Filobacillus milosensis</name>
    <dbReference type="NCBI Taxonomy" id="94137"/>
    <lineage>
        <taxon>Bacteria</taxon>
        <taxon>Bacillati</taxon>
        <taxon>Bacillota</taxon>
        <taxon>Bacilli</taxon>
        <taxon>Bacillales</taxon>
        <taxon>Bacillaceae</taxon>
        <taxon>Filobacillus</taxon>
    </lineage>
</organism>
<dbReference type="PRINTS" id="PR00036">
    <property type="entry name" value="HTHLACI"/>
</dbReference>
<dbReference type="InterPro" id="IPR010982">
    <property type="entry name" value="Lambda_DNA-bd_dom_sf"/>
</dbReference>
<feature type="domain" description="HTH lacI-type" evidence="5">
    <location>
        <begin position="6"/>
        <end position="60"/>
    </location>
</feature>
<dbReference type="PANTHER" id="PTHR30146:SF95">
    <property type="entry name" value="RIBOSE OPERON REPRESSOR"/>
    <property type="match status" value="1"/>
</dbReference>
<dbReference type="PANTHER" id="PTHR30146">
    <property type="entry name" value="LACI-RELATED TRANSCRIPTIONAL REPRESSOR"/>
    <property type="match status" value="1"/>
</dbReference>
<dbReference type="InterPro" id="IPR028082">
    <property type="entry name" value="Peripla_BP_I"/>
</dbReference>
<sequence length="334" mass="37391">MRMVNMTIKEIAEILGVSTATVSRVLNKSGGYSDKTEKRVLSVLEKYNYQTNVMAKGLRTKSTKSVAVILPDMANEYFAKIALAIENYLMPKGYSINIYNTSADINKEQVILRDLQSRGVDGIIYISGDQGLPNESLKHNIPVVCVNQLEDLGQEVTVIESDNNHGGYLATDLLLKNGCQNILLLRDERHIIPVDERQKGYEKALKENHKPVKDDLIRRISFDVTEAQRSIEEVIKEGIMFDAVFASSDLLAIGALKALQKKELKVPNDVQVIGFDNVTFSMYSNPSLSTIHQDTQELGTQAAKYLFDWMEKSILPSHSRTVIPVGLVKRETTK</sequence>
<evidence type="ECO:0000256" key="4">
    <source>
        <dbReference type="ARBA" id="ARBA00023163"/>
    </source>
</evidence>
<dbReference type="Pfam" id="PF00356">
    <property type="entry name" value="LacI"/>
    <property type="match status" value="1"/>
</dbReference>
<reference evidence="7 8" key="1">
    <citation type="submission" date="2019-03" db="EMBL/GenBank/DDBJ databases">
        <authorList>
            <person name="He R.-H."/>
        </authorList>
    </citation>
    <scope>NUCLEOTIDE SEQUENCE [LARGE SCALE GENOMIC DNA]</scope>
    <source>
        <strain evidence="8">SH 714</strain>
    </source>
</reference>
<feature type="domain" description="HTH cro/C1-type" evidence="6">
    <location>
        <begin position="5"/>
        <end position="50"/>
    </location>
</feature>
<dbReference type="AlphaFoldDB" id="A0A4Y8IUD6"/>
<dbReference type="CDD" id="cd06291">
    <property type="entry name" value="PBP1_Qymf-like"/>
    <property type="match status" value="1"/>
</dbReference>
<comment type="caution">
    <text evidence="7">The sequence shown here is derived from an EMBL/GenBank/DDBJ whole genome shotgun (WGS) entry which is preliminary data.</text>
</comment>
<dbReference type="InterPro" id="IPR001761">
    <property type="entry name" value="Peripla_BP/Lac1_sug-bd_dom"/>
</dbReference>
<dbReference type="SUPFAM" id="SSF47413">
    <property type="entry name" value="lambda repressor-like DNA-binding domains"/>
    <property type="match status" value="1"/>
</dbReference>
<gene>
    <name evidence="7" type="ORF">E3U55_02845</name>
</gene>
<dbReference type="SMART" id="SM00354">
    <property type="entry name" value="HTH_LACI"/>
    <property type="match status" value="1"/>
</dbReference>
<evidence type="ECO:0000259" key="6">
    <source>
        <dbReference type="PROSITE" id="PS50943"/>
    </source>
</evidence>
<keyword evidence="4" id="KW-0804">Transcription</keyword>
<dbReference type="PROSITE" id="PS50932">
    <property type="entry name" value="HTH_LACI_2"/>
    <property type="match status" value="1"/>
</dbReference>
<dbReference type="SUPFAM" id="SSF53822">
    <property type="entry name" value="Periplasmic binding protein-like I"/>
    <property type="match status" value="1"/>
</dbReference>
<name>A0A4Y8IUD6_9BACI</name>
<evidence type="ECO:0000256" key="3">
    <source>
        <dbReference type="ARBA" id="ARBA00023125"/>
    </source>
</evidence>
<dbReference type="InterPro" id="IPR000843">
    <property type="entry name" value="HTH_LacI"/>
</dbReference>
<dbReference type="Gene3D" id="3.40.50.2300">
    <property type="match status" value="2"/>
</dbReference>
<evidence type="ECO:0000313" key="8">
    <source>
        <dbReference type="Proteomes" id="UP000297975"/>
    </source>
</evidence>
<dbReference type="Proteomes" id="UP000297975">
    <property type="component" value="Unassembled WGS sequence"/>
</dbReference>
<dbReference type="InterPro" id="IPR001387">
    <property type="entry name" value="Cro/C1-type_HTH"/>
</dbReference>
<dbReference type="Pfam" id="PF00532">
    <property type="entry name" value="Peripla_BP_1"/>
    <property type="match status" value="1"/>
</dbReference>
<evidence type="ECO:0000313" key="7">
    <source>
        <dbReference type="EMBL" id="TFB24450.1"/>
    </source>
</evidence>
<keyword evidence="3" id="KW-0238">DNA-binding</keyword>
<proteinExistence type="predicted"/>
<evidence type="ECO:0000256" key="1">
    <source>
        <dbReference type="ARBA" id="ARBA00022491"/>
    </source>
</evidence>
<dbReference type="Gene3D" id="1.10.260.40">
    <property type="entry name" value="lambda repressor-like DNA-binding domains"/>
    <property type="match status" value="1"/>
</dbReference>
<dbReference type="CDD" id="cd01392">
    <property type="entry name" value="HTH_LacI"/>
    <property type="match status" value="1"/>
</dbReference>
<dbReference type="GO" id="GO:0000976">
    <property type="term" value="F:transcription cis-regulatory region binding"/>
    <property type="evidence" value="ECO:0007669"/>
    <property type="project" value="TreeGrafter"/>
</dbReference>
<dbReference type="EMBL" id="SOPW01000002">
    <property type="protein sequence ID" value="TFB24450.1"/>
    <property type="molecule type" value="Genomic_DNA"/>
</dbReference>
<keyword evidence="8" id="KW-1185">Reference proteome</keyword>
<evidence type="ECO:0000256" key="2">
    <source>
        <dbReference type="ARBA" id="ARBA00023015"/>
    </source>
</evidence>
<keyword evidence="2" id="KW-0805">Transcription regulation</keyword>
<dbReference type="PROSITE" id="PS50943">
    <property type="entry name" value="HTH_CROC1"/>
    <property type="match status" value="1"/>
</dbReference>